<organism evidence="1 2">
    <name type="scientific">Wenyingzhuangia marina</name>
    <dbReference type="NCBI Taxonomy" id="1195760"/>
    <lineage>
        <taxon>Bacteria</taxon>
        <taxon>Pseudomonadati</taxon>
        <taxon>Bacteroidota</taxon>
        <taxon>Flavobacteriia</taxon>
        <taxon>Flavobacteriales</taxon>
        <taxon>Flavobacteriaceae</taxon>
        <taxon>Wenyingzhuangia</taxon>
    </lineage>
</organism>
<dbReference type="OrthoDB" id="1431274at2"/>
<keyword evidence="2" id="KW-1185">Reference proteome</keyword>
<evidence type="ECO:0000313" key="1">
    <source>
        <dbReference type="EMBL" id="SHH60124.1"/>
    </source>
</evidence>
<protein>
    <submittedName>
        <fullName evidence="1">Uncharacterized protein</fullName>
    </submittedName>
</protein>
<dbReference type="AlphaFoldDB" id="A0A1M5UAV1"/>
<name>A0A1M5UAV1_9FLAO</name>
<reference evidence="2" key="1">
    <citation type="submission" date="2016-11" db="EMBL/GenBank/DDBJ databases">
        <authorList>
            <person name="Varghese N."/>
            <person name="Submissions S."/>
        </authorList>
    </citation>
    <scope>NUCLEOTIDE SEQUENCE [LARGE SCALE GENOMIC DNA]</scope>
    <source>
        <strain evidence="2">DSM 100572</strain>
    </source>
</reference>
<evidence type="ECO:0000313" key="2">
    <source>
        <dbReference type="Proteomes" id="UP000184109"/>
    </source>
</evidence>
<accession>A0A1M5UAV1</accession>
<dbReference type="RefSeq" id="WP_073119200.1">
    <property type="nucleotide sequence ID" value="NZ_BMEN01000002.1"/>
</dbReference>
<dbReference type="EMBL" id="FQXQ01000002">
    <property type="protein sequence ID" value="SHH60124.1"/>
    <property type="molecule type" value="Genomic_DNA"/>
</dbReference>
<sequence length="140" mass="16294">MMIEGPYEESKNGKLDLVLKLGRSRESYEVGLFVNRFKALSYNSAGVYYNRKINIEKFLPVLDKFELSGGLDTGFIHRIINSEKNYSFTASLNAELKYFMKENFGVVLLSNYRYRGGLVEYYNTKNPMLFSGYFGVFYKF</sequence>
<dbReference type="Proteomes" id="UP000184109">
    <property type="component" value="Unassembled WGS sequence"/>
</dbReference>
<proteinExistence type="predicted"/>
<gene>
    <name evidence="1" type="ORF">SAMN05444281_1140</name>
</gene>